<dbReference type="GO" id="GO:0033857">
    <property type="term" value="F:5-diphosphoinositol pentakisphosphate 1-kinase activity"/>
    <property type="evidence" value="ECO:0007669"/>
    <property type="project" value="TreeGrafter"/>
</dbReference>
<keyword evidence="16" id="KW-1185">Reference proteome</keyword>
<comment type="subcellular location">
    <subcellularLocation>
        <location evidence="1 12">Cytoplasm</location>
        <location evidence="1 12">Cytosol</location>
    </subcellularLocation>
</comment>
<keyword evidence="4" id="KW-0597">Phosphoprotein</keyword>
<evidence type="ECO:0000256" key="9">
    <source>
        <dbReference type="ARBA" id="ARBA00022990"/>
    </source>
</evidence>
<reference evidence="15" key="1">
    <citation type="submission" date="2020-02" db="EMBL/GenBank/DDBJ databases">
        <authorList>
            <person name="Scholz U."/>
            <person name="Mascher M."/>
            <person name="Fiebig A."/>
        </authorList>
    </citation>
    <scope>NUCLEOTIDE SEQUENCE</scope>
</reference>
<dbReference type="SUPFAM" id="SSF53254">
    <property type="entry name" value="Phosphoglycerate mutase-like"/>
    <property type="match status" value="1"/>
</dbReference>
<dbReference type="PANTHER" id="PTHR12750">
    <property type="entry name" value="DIPHOSPHOINOSITOL PENTAKISPHOSPHATE KINASE"/>
    <property type="match status" value="1"/>
</dbReference>
<dbReference type="Proteomes" id="UP000663760">
    <property type="component" value="Chromosome 4"/>
</dbReference>
<dbReference type="InterPro" id="IPR000560">
    <property type="entry name" value="His_Pase_clade-2"/>
</dbReference>
<evidence type="ECO:0000313" key="16">
    <source>
        <dbReference type="Proteomes" id="UP000663760"/>
    </source>
</evidence>
<comment type="similarity">
    <text evidence="2 12">Belongs to the histidine acid phosphatase family. VIP1 subfamily.</text>
</comment>
<keyword evidence="5 12" id="KW-0808">Transferase</keyword>
<comment type="catalytic activity">
    <reaction evidence="10">
        <text>5-diphospho-1D-myo-inositol 1,2,3,4,6-pentakisphosphate + ATP + H(+) = 1,5-bis(diphospho)-1D-myo-inositol 2,3,4,6-tetrakisphosphate + ADP</text>
        <dbReference type="Rhea" id="RHEA:10276"/>
        <dbReference type="ChEBI" id="CHEBI:15378"/>
        <dbReference type="ChEBI" id="CHEBI:30616"/>
        <dbReference type="ChEBI" id="CHEBI:58628"/>
        <dbReference type="ChEBI" id="CHEBI:77983"/>
        <dbReference type="ChEBI" id="CHEBI:456216"/>
        <dbReference type="EC" id="2.7.4.24"/>
    </reaction>
    <physiologicalReaction direction="left-to-right" evidence="10">
        <dbReference type="Rhea" id="RHEA:10277"/>
    </physiologicalReaction>
</comment>
<dbReference type="EMBL" id="LR746267">
    <property type="protein sequence ID" value="CAA7395304.1"/>
    <property type="molecule type" value="Genomic_DNA"/>
</dbReference>
<dbReference type="GO" id="GO:0006020">
    <property type="term" value="P:inositol metabolic process"/>
    <property type="evidence" value="ECO:0007669"/>
    <property type="project" value="TreeGrafter"/>
</dbReference>
<evidence type="ECO:0000259" key="14">
    <source>
        <dbReference type="Pfam" id="PF18086"/>
    </source>
</evidence>
<evidence type="ECO:0000256" key="4">
    <source>
        <dbReference type="ARBA" id="ARBA00022553"/>
    </source>
</evidence>
<keyword evidence="3 12" id="KW-0963">Cytoplasm</keyword>
<keyword evidence="9" id="KW-0007">Acetylation</keyword>
<dbReference type="GO" id="GO:0005829">
    <property type="term" value="C:cytosol"/>
    <property type="evidence" value="ECO:0007669"/>
    <property type="project" value="UniProtKB-SubCell"/>
</dbReference>
<proteinExistence type="inferred from homology"/>
<dbReference type="GO" id="GO:0000828">
    <property type="term" value="F:inositol hexakisphosphate kinase activity"/>
    <property type="evidence" value="ECO:0007669"/>
    <property type="project" value="TreeGrafter"/>
</dbReference>
<dbReference type="InterPro" id="IPR040557">
    <property type="entry name" value="VIP1_N"/>
</dbReference>
<evidence type="ECO:0000256" key="11">
    <source>
        <dbReference type="ARBA" id="ARBA00034629"/>
    </source>
</evidence>
<name>A0A7I8KDK4_SPIIN</name>
<dbReference type="SUPFAM" id="SSF56059">
    <property type="entry name" value="Glutathione synthetase ATP-binding domain-like"/>
    <property type="match status" value="1"/>
</dbReference>
<organism evidence="15 16">
    <name type="scientific">Spirodela intermedia</name>
    <name type="common">Intermediate duckweed</name>
    <dbReference type="NCBI Taxonomy" id="51605"/>
    <lineage>
        <taxon>Eukaryota</taxon>
        <taxon>Viridiplantae</taxon>
        <taxon>Streptophyta</taxon>
        <taxon>Embryophyta</taxon>
        <taxon>Tracheophyta</taxon>
        <taxon>Spermatophyta</taxon>
        <taxon>Magnoliopsida</taxon>
        <taxon>Liliopsida</taxon>
        <taxon>Araceae</taxon>
        <taxon>Lemnoideae</taxon>
        <taxon>Spirodela</taxon>
    </lineage>
</organism>
<protein>
    <recommendedName>
        <fullName evidence="12">Inositol hexakisphosphate and diphosphoinositol-pentakisphosphate kinase</fullName>
        <ecNumber evidence="12">2.7.4.24</ecNumber>
    </recommendedName>
</protein>
<dbReference type="GO" id="GO:0032958">
    <property type="term" value="P:inositol phosphate biosynthetic process"/>
    <property type="evidence" value="ECO:0007669"/>
    <property type="project" value="UniProtKB-ARBA"/>
</dbReference>
<dbReference type="AlphaFoldDB" id="A0A7I8KDK4"/>
<dbReference type="FunFam" id="3.30.470.20:FF:000019">
    <property type="entry name" value="Inositol hexakisphosphate and diphosphoinositol-pentakisphosphate kinase"/>
    <property type="match status" value="1"/>
</dbReference>
<evidence type="ECO:0000256" key="10">
    <source>
        <dbReference type="ARBA" id="ARBA00033696"/>
    </source>
</evidence>
<keyword evidence="7 12" id="KW-0418">Kinase</keyword>
<keyword evidence="6 12" id="KW-0547">Nucleotide-binding</keyword>
<evidence type="ECO:0000256" key="13">
    <source>
        <dbReference type="SAM" id="MobiDB-lite"/>
    </source>
</evidence>
<dbReference type="Gene3D" id="3.30.470.20">
    <property type="entry name" value="ATP-grasp fold, B domain"/>
    <property type="match status" value="1"/>
</dbReference>
<keyword evidence="8 12" id="KW-0067">ATP-binding</keyword>
<dbReference type="InterPro" id="IPR033379">
    <property type="entry name" value="Acid_Pase_AS"/>
</dbReference>
<dbReference type="FunFam" id="3.40.50.11950:FF:000002">
    <property type="entry name" value="Inositol hexakisphosphate and diphosphoinositol-pentakisphosphate kinase"/>
    <property type="match status" value="1"/>
</dbReference>
<dbReference type="Pfam" id="PF18086">
    <property type="entry name" value="PPIP5K2_N"/>
    <property type="match status" value="1"/>
</dbReference>
<dbReference type="PROSITE" id="PS00616">
    <property type="entry name" value="HIS_ACID_PHOSPHAT_1"/>
    <property type="match status" value="1"/>
</dbReference>
<dbReference type="EC" id="2.7.4.24" evidence="12"/>
<dbReference type="CDD" id="cd07061">
    <property type="entry name" value="HP_HAP_like"/>
    <property type="match status" value="1"/>
</dbReference>
<evidence type="ECO:0000256" key="8">
    <source>
        <dbReference type="ARBA" id="ARBA00022840"/>
    </source>
</evidence>
<evidence type="ECO:0000256" key="6">
    <source>
        <dbReference type="ARBA" id="ARBA00022741"/>
    </source>
</evidence>
<dbReference type="InterPro" id="IPR029033">
    <property type="entry name" value="His_PPase_superfam"/>
</dbReference>
<dbReference type="GO" id="GO:0005524">
    <property type="term" value="F:ATP binding"/>
    <property type="evidence" value="ECO:0007669"/>
    <property type="project" value="UniProtKB-KW"/>
</dbReference>
<dbReference type="PANTHER" id="PTHR12750:SF9">
    <property type="entry name" value="INOSITOL HEXAKISPHOSPHATE AND DIPHOSPHOINOSITOL-PENTAKISPHOSPHATE KINASE"/>
    <property type="match status" value="1"/>
</dbReference>
<evidence type="ECO:0000256" key="1">
    <source>
        <dbReference type="ARBA" id="ARBA00004514"/>
    </source>
</evidence>
<comment type="function">
    <text evidence="12">Bifunctional inositol kinase that acts in concert with the IP6K kinases to synthesize the diphosphate group-containing inositol pyrophosphates diphosphoinositol pentakisphosphate, PP-InsP5, and bis-diphosphoinositol tetrakisphosphate, (PP)2-InsP4. PP-InsP5 and (PP)2-InsP4, also respectively called InsP7 and InsP8, may regulate a variety of cellular processes, including apoptosis, vesicle trafficking, cytoskeletal dynamics, and exocytosis. Phosphorylates inositol hexakisphosphate (InsP6).</text>
</comment>
<evidence type="ECO:0000256" key="7">
    <source>
        <dbReference type="ARBA" id="ARBA00022777"/>
    </source>
</evidence>
<evidence type="ECO:0000256" key="5">
    <source>
        <dbReference type="ARBA" id="ARBA00022679"/>
    </source>
</evidence>
<gene>
    <name evidence="15" type="ORF">SI8410_04005965</name>
</gene>
<dbReference type="Gene3D" id="3.40.50.1240">
    <property type="entry name" value="Phosphoglycerate mutase-like"/>
    <property type="match status" value="1"/>
</dbReference>
<feature type="region of interest" description="Disordered" evidence="13">
    <location>
        <begin position="807"/>
        <end position="857"/>
    </location>
</feature>
<evidence type="ECO:0000256" key="3">
    <source>
        <dbReference type="ARBA" id="ARBA00022490"/>
    </source>
</evidence>
<evidence type="ECO:0000313" key="15">
    <source>
        <dbReference type="EMBL" id="CAA7395304.1"/>
    </source>
</evidence>
<dbReference type="OrthoDB" id="18042at2759"/>
<accession>A0A7I8KDK4</accession>
<dbReference type="Pfam" id="PF00328">
    <property type="entry name" value="His_Phos_2"/>
    <property type="match status" value="1"/>
</dbReference>
<comment type="catalytic activity">
    <reaction evidence="11">
        <text>1D-myo-inositol hexakisphosphate + ATP = 1-diphospho-1D-myo-inositol 2,3,4,5,6-pentakisphosphate + ADP</text>
        <dbReference type="Rhea" id="RHEA:37459"/>
        <dbReference type="ChEBI" id="CHEBI:30616"/>
        <dbReference type="ChEBI" id="CHEBI:58130"/>
        <dbReference type="ChEBI" id="CHEBI:74946"/>
        <dbReference type="ChEBI" id="CHEBI:456216"/>
        <dbReference type="EC" id="2.7.4.24"/>
    </reaction>
    <physiologicalReaction direction="left-to-right" evidence="11">
        <dbReference type="Rhea" id="RHEA:37460"/>
    </physiologicalReaction>
</comment>
<dbReference type="InterPro" id="IPR037446">
    <property type="entry name" value="His_Pase_VIP1"/>
</dbReference>
<feature type="compositionally biased region" description="Basic and acidic residues" evidence="13">
    <location>
        <begin position="821"/>
        <end position="841"/>
    </location>
</feature>
<feature type="domain" description="VIP1 N-terminal" evidence="14">
    <location>
        <begin position="15"/>
        <end position="104"/>
    </location>
</feature>
<evidence type="ECO:0000256" key="12">
    <source>
        <dbReference type="RuleBase" id="RU365032"/>
    </source>
</evidence>
<sequence length="1055" mass="120125">MMEGGEALEVAGGKIKIGVCVMEKKACSAPMKQILDRLQAFGEFEIICFGDQVILEEPVENWPICDCLIAFYSSGYPIQKAEEYAALRTPFLVNELEQQHLLHDRRKVYERLEMFGIPIPNYALVNREAPYQHVDYFIEQEDYVEVHGKRFWKPFVEKPIDGDDHSIMIYYPSSAGGGMKELFRKIGNRSSEFHPEVRRVRREGSYIYEEFMPTGGTDVKVYTVGPEYAHAEARKSPVVDGVVMRNTDGKEVRYPVLLTPTEKQMARDVCIAFRQAVCGFDLLRCEGRSYVCDVNGWSFVKNSHKYYDDAACVLRKMFLEAKAPHLSLTIPPILPWKVNEPVQPSEGLTRQGSGIIGTFGQSEELQCVIAIIRHGDRTPKQKVKLKVTEEKLLNLMLKYNGGRPRAETKLKSAVQLQDLLDATRILIPRTRSGRESDSDAEDIEHAEKLRQVKAVLEEGGRFSGIYRKVQLKPLKWAKVPRHNGDGEEERPIEALMVLKYGGVLTHAGRKQAEELGRYFRNNMYPGEGTGLLRLHSTYRHDLKIYSSDEGRVQMSAAAFAKGLLDLEGQLTPILVSLVSKDSSMLDGLEDASIEMEEAKARIHDIISETKSMHHNGHAEFPWMIDGAGLPPDANKLLPRMARLTKTITEQVKLLAEDEDEKLAMTSSYAVLPPYDQARALGKTNIDMARIAAGLPCGSESFLLMFARWKKLERDLYNERKDRFDITQIPDVYDSCKYDLLHNSHLNLEGLDELFKVAQVLADGVIPNEYGINPNQKLKIGSKIARRLLGKILIDLRNTREEAISVAELKSSPDQRSSQTKIRKEDIDNQSRTQTKNEDTRRCSFTSEKSLDQEDDEDKEIKYRLDPKYANVKTPERHVRTRLYFTSESHIHSLMNVLRYCNLDESLQGEESLICHNALERLSRTRELDYMSYIVLRMFENTEVSVEDPKRYRIEMTFSRGADLSPLENNEGEAASLHQEHTLPIMGPERLQEAGSYLTLEKMEMMIRPFAMPAEDFPPPATPQGFSGYFSKSAGMLERLVNLWPFNKHASGNRNT</sequence>
<evidence type="ECO:0000256" key="2">
    <source>
        <dbReference type="ARBA" id="ARBA00005609"/>
    </source>
</evidence>
<dbReference type="Gene3D" id="3.40.50.11950">
    <property type="match status" value="1"/>
</dbReference>